<name>A0ABN2B294_9ACTN</name>
<accession>A0ABN2B294</accession>
<organism evidence="2 3">
    <name type="scientific">Nocardioides humi</name>
    <dbReference type="NCBI Taxonomy" id="449461"/>
    <lineage>
        <taxon>Bacteria</taxon>
        <taxon>Bacillati</taxon>
        <taxon>Actinomycetota</taxon>
        <taxon>Actinomycetes</taxon>
        <taxon>Propionibacteriales</taxon>
        <taxon>Nocardioidaceae</taxon>
        <taxon>Nocardioides</taxon>
    </lineage>
</organism>
<dbReference type="InterPro" id="IPR011009">
    <property type="entry name" value="Kinase-like_dom_sf"/>
</dbReference>
<keyword evidence="3" id="KW-1185">Reference proteome</keyword>
<dbReference type="PANTHER" id="PTHR21310:SF40">
    <property type="entry name" value="AMINOGLYCOSIDE PHOSPHOTRANSFERASE DOMAIN-CONTAINING PROTEIN-RELATED"/>
    <property type="match status" value="1"/>
</dbReference>
<evidence type="ECO:0000313" key="3">
    <source>
        <dbReference type="Proteomes" id="UP001500842"/>
    </source>
</evidence>
<feature type="domain" description="Aminoglycoside phosphotransferase" evidence="1">
    <location>
        <begin position="28"/>
        <end position="258"/>
    </location>
</feature>
<dbReference type="Pfam" id="PF01636">
    <property type="entry name" value="APH"/>
    <property type="match status" value="1"/>
</dbReference>
<evidence type="ECO:0000313" key="2">
    <source>
        <dbReference type="EMBL" id="GAA1532467.1"/>
    </source>
</evidence>
<dbReference type="Proteomes" id="UP001500842">
    <property type="component" value="Unassembled WGS sequence"/>
</dbReference>
<protein>
    <submittedName>
        <fullName evidence="2">Phosphotransferase family protein</fullName>
    </submittedName>
</protein>
<proteinExistence type="predicted"/>
<dbReference type="Gene3D" id="3.90.1200.10">
    <property type="match status" value="1"/>
</dbReference>
<dbReference type="Gene3D" id="3.30.200.20">
    <property type="entry name" value="Phosphorylase Kinase, domain 1"/>
    <property type="match status" value="1"/>
</dbReference>
<dbReference type="PANTHER" id="PTHR21310">
    <property type="entry name" value="AMINOGLYCOSIDE PHOSPHOTRANSFERASE-RELATED-RELATED"/>
    <property type="match status" value="1"/>
</dbReference>
<dbReference type="SUPFAM" id="SSF56112">
    <property type="entry name" value="Protein kinase-like (PK-like)"/>
    <property type="match status" value="1"/>
</dbReference>
<dbReference type="InterPro" id="IPR041726">
    <property type="entry name" value="ACAD10_11_N"/>
</dbReference>
<dbReference type="InterPro" id="IPR002575">
    <property type="entry name" value="Aminoglycoside_PTrfase"/>
</dbReference>
<evidence type="ECO:0000259" key="1">
    <source>
        <dbReference type="Pfam" id="PF01636"/>
    </source>
</evidence>
<dbReference type="RefSeq" id="WP_141004239.1">
    <property type="nucleotide sequence ID" value="NZ_BAAAOR010000029.1"/>
</dbReference>
<dbReference type="InterPro" id="IPR051678">
    <property type="entry name" value="AGP_Transferase"/>
</dbReference>
<comment type="caution">
    <text evidence="2">The sequence shown here is derived from an EMBL/GenBank/DDBJ whole genome shotgun (WGS) entry which is preliminary data.</text>
</comment>
<dbReference type="EMBL" id="BAAAOR010000029">
    <property type="protein sequence ID" value="GAA1532467.1"/>
    <property type="molecule type" value="Genomic_DNA"/>
</dbReference>
<dbReference type="CDD" id="cd05154">
    <property type="entry name" value="ACAD10_11_N-like"/>
    <property type="match status" value="1"/>
</dbReference>
<reference evidence="2 3" key="1">
    <citation type="journal article" date="2019" name="Int. J. Syst. Evol. Microbiol.">
        <title>The Global Catalogue of Microorganisms (GCM) 10K type strain sequencing project: providing services to taxonomists for standard genome sequencing and annotation.</title>
        <authorList>
            <consortium name="The Broad Institute Genomics Platform"/>
            <consortium name="The Broad Institute Genome Sequencing Center for Infectious Disease"/>
            <person name="Wu L."/>
            <person name="Ma J."/>
        </authorList>
    </citation>
    <scope>NUCLEOTIDE SEQUENCE [LARGE SCALE GENOMIC DNA]</scope>
    <source>
        <strain evidence="2 3">JCM 14942</strain>
    </source>
</reference>
<gene>
    <name evidence="2" type="ORF">GCM10009788_39480</name>
</gene>
<sequence length="322" mass="35367">MSERILEQLERHCRRAWNLPDLHFRGMSVIPEGHSGLTYFIDADGAPDARYVLRLPPPKARHLGPADVVRQGRIMAALRGEGVPVPRVHACGTDPDVLDGTPFLLVEAVDGVRAEIAVADTDSDTLAKATVEVLRRMHAVPVERTGLAGEPPADLPAEIDRWSRLMSRAPAELDVFGARLAQRLRDTCPPEEPPTLVHGDFTYGNILYRGGAVAAVIDWEIASIGQPLIDLGSLCTVAKRVEFPRDPNPSGAVEARPEQLMEWYGADSAVTGWFVALSYFKYASIQAYNLGLHRSGKRPDPIYDLLPETIEGLQRAAFDLVR</sequence>